<evidence type="ECO:0000256" key="10">
    <source>
        <dbReference type="ARBA" id="ARBA00049401"/>
    </source>
</evidence>
<keyword evidence="3" id="KW-0216">Detoxification</keyword>
<dbReference type="Proteomes" id="UP000091969">
    <property type="component" value="Unassembled WGS sequence"/>
</dbReference>
<reference evidence="12 14" key="1">
    <citation type="submission" date="2016-06" db="EMBL/GenBank/DDBJ databases">
        <title>Genome sequence of Tepidimonas fonticaldi PL17.</title>
        <authorList>
            <person name="Pinnaka A.K."/>
        </authorList>
    </citation>
    <scope>NUCLEOTIDE SEQUENCE [LARGE SCALE GENOMIC DNA]</scope>
    <source>
        <strain evidence="12 14">PL17</strain>
    </source>
</reference>
<dbReference type="PANTHER" id="PTHR42747:SF3">
    <property type="entry name" value="NITRONATE MONOOXYGENASE-RELATED"/>
    <property type="match status" value="1"/>
</dbReference>
<dbReference type="STRING" id="1101373.A9O67_09860"/>
<keyword evidence="12" id="KW-0223">Dioxygenase</keyword>
<evidence type="ECO:0000313" key="15">
    <source>
        <dbReference type="Proteomes" id="UP000316388"/>
    </source>
</evidence>
<comment type="cofactor">
    <cofactor evidence="1">
        <name>FMN</name>
        <dbReference type="ChEBI" id="CHEBI:58210"/>
    </cofactor>
</comment>
<evidence type="ECO:0000256" key="6">
    <source>
        <dbReference type="ARBA" id="ARBA00022741"/>
    </source>
</evidence>
<dbReference type="EMBL" id="VJOO01000025">
    <property type="protein sequence ID" value="TSE35582.1"/>
    <property type="molecule type" value="Genomic_DNA"/>
</dbReference>
<dbReference type="FunFam" id="3.20.20.70:FF:000154">
    <property type="entry name" value="Probable nitronate monooxygenase"/>
    <property type="match status" value="1"/>
</dbReference>
<name>A0A1A6DTA0_9BURK</name>
<dbReference type="AlphaFoldDB" id="A0A1A6DTA0"/>
<keyword evidence="14" id="KW-1185">Reference proteome</keyword>
<dbReference type="CDD" id="cd04730">
    <property type="entry name" value="NPD_like"/>
    <property type="match status" value="1"/>
</dbReference>
<evidence type="ECO:0000256" key="5">
    <source>
        <dbReference type="ARBA" id="ARBA00022643"/>
    </source>
</evidence>
<sequence length="352" mass="35860">MDDLLDRLGLRLPIIQAPMAGSQGSDLALAVTAAGGLGSLPTATLSPDALRAELRRLRDGARGPWAVNFFCHAPPGHDAAREAAWMARLAPHYRAAGLAPPAGPAVAARAPFDAAVAELVAPYRPPVVSFHFGLPAPDLLARVKSWGAVVLSSATTVDEARWLEAHGADAIIAQGLEAGGHRGMFLTDDPSTQLGTLALLPQVVRAVQVPVIAAGGIADAAGVAAARALGAAAVQVGTAYLLCPEASPHPLHRAALQGPGAAHTALTNVFTGRPARGIVNRAMRALADGAVGWCADAPAFPLAAHGLAPLRAQAEAAGRDDWTPLWAGQAAPLCRPQPAADLTRALAAGWAP</sequence>
<evidence type="ECO:0000313" key="12">
    <source>
        <dbReference type="EMBL" id="OBS30078.1"/>
    </source>
</evidence>
<comment type="similarity">
    <text evidence="2">Belongs to the nitronate monooxygenase family. NMO class I subfamily.</text>
</comment>
<dbReference type="RefSeq" id="WP_068610555.1">
    <property type="nucleotide sequence ID" value="NZ_LZDH01000065.1"/>
</dbReference>
<dbReference type="PANTHER" id="PTHR42747">
    <property type="entry name" value="NITRONATE MONOOXYGENASE-RELATED"/>
    <property type="match status" value="1"/>
</dbReference>
<dbReference type="GO" id="GO:0051213">
    <property type="term" value="F:dioxygenase activity"/>
    <property type="evidence" value="ECO:0007669"/>
    <property type="project" value="UniProtKB-KW"/>
</dbReference>
<evidence type="ECO:0000256" key="4">
    <source>
        <dbReference type="ARBA" id="ARBA00022630"/>
    </source>
</evidence>
<dbReference type="OrthoDB" id="9778912at2"/>
<accession>A0A1A6DTA0</accession>
<gene>
    <name evidence="12" type="ORF">A9O67_09860</name>
    <name evidence="13" type="ORF">Tfont_02249</name>
</gene>
<dbReference type="Pfam" id="PF03060">
    <property type="entry name" value="NMO"/>
    <property type="match status" value="1"/>
</dbReference>
<dbReference type="SUPFAM" id="SSF51412">
    <property type="entry name" value="Inosine monophosphate dehydrogenase (IMPDH)"/>
    <property type="match status" value="1"/>
</dbReference>
<dbReference type="GO" id="GO:0009636">
    <property type="term" value="P:response to toxic substance"/>
    <property type="evidence" value="ECO:0007669"/>
    <property type="project" value="UniProtKB-KW"/>
</dbReference>
<keyword evidence="4" id="KW-0285">Flavoprotein</keyword>
<evidence type="ECO:0000256" key="2">
    <source>
        <dbReference type="ARBA" id="ARBA00009881"/>
    </source>
</evidence>
<keyword evidence="7 13" id="KW-0560">Oxidoreductase</keyword>
<keyword evidence="6" id="KW-0547">Nucleotide-binding</keyword>
<dbReference type="GO" id="GO:0018580">
    <property type="term" value="F:nitronate monooxygenase activity"/>
    <property type="evidence" value="ECO:0007669"/>
    <property type="project" value="InterPro"/>
</dbReference>
<evidence type="ECO:0000256" key="11">
    <source>
        <dbReference type="ARBA" id="ARBA00067136"/>
    </source>
</evidence>
<dbReference type="EMBL" id="LZDH01000065">
    <property type="protein sequence ID" value="OBS30078.1"/>
    <property type="molecule type" value="Genomic_DNA"/>
</dbReference>
<dbReference type="InterPro" id="IPR004136">
    <property type="entry name" value="NMO"/>
</dbReference>
<organism evidence="12 14">
    <name type="scientific">Tepidimonas fonticaldi</name>
    <dbReference type="NCBI Taxonomy" id="1101373"/>
    <lineage>
        <taxon>Bacteria</taxon>
        <taxon>Pseudomonadati</taxon>
        <taxon>Pseudomonadota</taxon>
        <taxon>Betaproteobacteria</taxon>
        <taxon>Burkholderiales</taxon>
        <taxon>Tepidimonas</taxon>
    </lineage>
</organism>
<dbReference type="GO" id="GO:0000166">
    <property type="term" value="F:nucleotide binding"/>
    <property type="evidence" value="ECO:0007669"/>
    <property type="project" value="UniProtKB-KW"/>
</dbReference>
<keyword evidence="8 13" id="KW-0503">Monooxygenase</keyword>
<proteinExistence type="inferred from homology"/>
<protein>
    <recommendedName>
        <fullName evidence="11">Nitronate monooxygenase</fullName>
    </recommendedName>
    <alternativeName>
        <fullName evidence="9">Propionate 3-nitronate monooxygenase</fullName>
    </alternativeName>
</protein>
<dbReference type="Proteomes" id="UP000316388">
    <property type="component" value="Unassembled WGS sequence"/>
</dbReference>
<evidence type="ECO:0000256" key="7">
    <source>
        <dbReference type="ARBA" id="ARBA00023002"/>
    </source>
</evidence>
<comment type="caution">
    <text evidence="12">The sequence shown here is derived from an EMBL/GenBank/DDBJ whole genome shotgun (WGS) entry which is preliminary data.</text>
</comment>
<evidence type="ECO:0000256" key="3">
    <source>
        <dbReference type="ARBA" id="ARBA00022575"/>
    </source>
</evidence>
<evidence type="ECO:0000313" key="14">
    <source>
        <dbReference type="Proteomes" id="UP000091969"/>
    </source>
</evidence>
<evidence type="ECO:0000256" key="9">
    <source>
        <dbReference type="ARBA" id="ARBA00031155"/>
    </source>
</evidence>
<keyword evidence="5" id="KW-0288">FMN</keyword>
<dbReference type="Gene3D" id="3.20.20.70">
    <property type="entry name" value="Aldolase class I"/>
    <property type="match status" value="1"/>
</dbReference>
<comment type="catalytic activity">
    <reaction evidence="10">
        <text>3 propionate 3-nitronate + 3 O2 + H2O = 3 3-oxopropanoate + 2 nitrate + nitrite + H2O2 + 3 H(+)</text>
        <dbReference type="Rhea" id="RHEA:57332"/>
        <dbReference type="ChEBI" id="CHEBI:15377"/>
        <dbReference type="ChEBI" id="CHEBI:15378"/>
        <dbReference type="ChEBI" id="CHEBI:15379"/>
        <dbReference type="ChEBI" id="CHEBI:16240"/>
        <dbReference type="ChEBI" id="CHEBI:16301"/>
        <dbReference type="ChEBI" id="CHEBI:17632"/>
        <dbReference type="ChEBI" id="CHEBI:33190"/>
        <dbReference type="ChEBI" id="CHEBI:136067"/>
    </reaction>
</comment>
<evidence type="ECO:0000313" key="13">
    <source>
        <dbReference type="EMBL" id="TSE35582.1"/>
    </source>
</evidence>
<evidence type="ECO:0000256" key="1">
    <source>
        <dbReference type="ARBA" id="ARBA00001917"/>
    </source>
</evidence>
<dbReference type="InterPro" id="IPR013785">
    <property type="entry name" value="Aldolase_TIM"/>
</dbReference>
<reference evidence="13 15" key="2">
    <citation type="submission" date="2019-07" db="EMBL/GenBank/DDBJ databases">
        <title>Tepidimonas fonticaldi AT-A2 draft genome.</title>
        <authorList>
            <person name="Da Costa M.S."/>
            <person name="Froufe H.J.C."/>
            <person name="Egas C."/>
            <person name="Albuquerque L."/>
        </authorList>
    </citation>
    <scope>NUCLEOTIDE SEQUENCE [LARGE SCALE GENOMIC DNA]</scope>
    <source>
        <strain evidence="13 15">AT-A2</strain>
    </source>
</reference>
<evidence type="ECO:0000256" key="8">
    <source>
        <dbReference type="ARBA" id="ARBA00023033"/>
    </source>
</evidence>